<dbReference type="GO" id="GO:0005886">
    <property type="term" value="C:plasma membrane"/>
    <property type="evidence" value="ECO:0007669"/>
    <property type="project" value="UniProtKB-SubCell"/>
</dbReference>
<keyword evidence="6 8" id="KW-1133">Transmembrane helix</keyword>
<evidence type="ECO:0000256" key="1">
    <source>
        <dbReference type="ARBA" id="ARBA00004651"/>
    </source>
</evidence>
<dbReference type="GO" id="GO:0055085">
    <property type="term" value="P:transmembrane transport"/>
    <property type="evidence" value="ECO:0007669"/>
    <property type="project" value="InterPro"/>
</dbReference>
<feature type="transmembrane region" description="Helical" evidence="8">
    <location>
        <begin position="126"/>
        <end position="148"/>
    </location>
</feature>
<reference evidence="11" key="1">
    <citation type="submission" date="2016-01" db="EMBL/GenBank/DDBJ databases">
        <authorList>
            <person name="Mitreva M."/>
            <person name="Pepin K.H."/>
            <person name="Mihindukulasuriya K.A."/>
            <person name="Fulton R."/>
            <person name="Fronick C."/>
            <person name="O'Laughlin M."/>
            <person name="Miner T."/>
            <person name="Herter B."/>
            <person name="Rosa B.A."/>
            <person name="Cordes M."/>
            <person name="Tomlinson C."/>
            <person name="Wollam A."/>
            <person name="Palsikar V.B."/>
            <person name="Mardis E.R."/>
            <person name="Wilson R.K."/>
        </authorList>
    </citation>
    <scope>NUCLEOTIDE SEQUENCE [LARGE SCALE GENOMIC DNA]</scope>
    <source>
        <strain evidence="11">DNF00896</strain>
    </source>
</reference>
<dbReference type="InterPro" id="IPR051789">
    <property type="entry name" value="Bact_Polyamine_Transport"/>
</dbReference>
<proteinExistence type="inferred from homology"/>
<dbReference type="SUPFAM" id="SSF161098">
    <property type="entry name" value="MetI-like"/>
    <property type="match status" value="1"/>
</dbReference>
<dbReference type="Gene3D" id="1.10.3720.10">
    <property type="entry name" value="MetI-like"/>
    <property type="match status" value="1"/>
</dbReference>
<keyword evidence="3 8" id="KW-0813">Transport</keyword>
<evidence type="ECO:0000256" key="4">
    <source>
        <dbReference type="ARBA" id="ARBA00022475"/>
    </source>
</evidence>
<feature type="transmembrane region" description="Helical" evidence="8">
    <location>
        <begin position="96"/>
        <end position="120"/>
    </location>
</feature>
<dbReference type="Pfam" id="PF00528">
    <property type="entry name" value="BPD_transp_1"/>
    <property type="match status" value="1"/>
</dbReference>
<dbReference type="InterPro" id="IPR035906">
    <property type="entry name" value="MetI-like_sf"/>
</dbReference>
<dbReference type="CDD" id="cd06261">
    <property type="entry name" value="TM_PBP2"/>
    <property type="match status" value="1"/>
</dbReference>
<feature type="transmembrane region" description="Helical" evidence="8">
    <location>
        <begin position="60"/>
        <end position="84"/>
    </location>
</feature>
<evidence type="ECO:0000313" key="10">
    <source>
        <dbReference type="EMBL" id="KXB61179.1"/>
    </source>
</evidence>
<organism evidence="10 11">
    <name type="scientific">Lachnoanaerobaculum saburreum</name>
    <dbReference type="NCBI Taxonomy" id="467210"/>
    <lineage>
        <taxon>Bacteria</taxon>
        <taxon>Bacillati</taxon>
        <taxon>Bacillota</taxon>
        <taxon>Clostridia</taxon>
        <taxon>Lachnospirales</taxon>
        <taxon>Lachnospiraceae</taxon>
        <taxon>Lachnoanaerobaculum</taxon>
    </lineage>
</organism>
<dbReference type="PANTHER" id="PTHR43848">
    <property type="entry name" value="PUTRESCINE TRANSPORT SYSTEM PERMEASE PROTEIN POTI"/>
    <property type="match status" value="1"/>
</dbReference>
<evidence type="ECO:0000313" key="11">
    <source>
        <dbReference type="Proteomes" id="UP000070394"/>
    </source>
</evidence>
<keyword evidence="5 8" id="KW-0812">Transmembrane</keyword>
<evidence type="ECO:0000256" key="2">
    <source>
        <dbReference type="ARBA" id="ARBA00007069"/>
    </source>
</evidence>
<dbReference type="PATRIC" id="fig|467210.3.peg.119"/>
<feature type="transmembrane region" description="Helical" evidence="8">
    <location>
        <begin position="231"/>
        <end position="249"/>
    </location>
</feature>
<evidence type="ECO:0000256" key="7">
    <source>
        <dbReference type="ARBA" id="ARBA00023136"/>
    </source>
</evidence>
<keyword evidence="4" id="KW-1003">Cell membrane</keyword>
<dbReference type="RefSeq" id="WP_060930136.1">
    <property type="nucleotide sequence ID" value="NZ_KQ959772.1"/>
</dbReference>
<dbReference type="AlphaFoldDB" id="A0A134A0H2"/>
<gene>
    <name evidence="10" type="ORF">HMPREF1866_00120</name>
</gene>
<name>A0A134A0H2_9FIRM</name>
<dbReference type="InterPro" id="IPR000515">
    <property type="entry name" value="MetI-like"/>
</dbReference>
<evidence type="ECO:0000259" key="9">
    <source>
        <dbReference type="PROSITE" id="PS50928"/>
    </source>
</evidence>
<feature type="transmembrane region" description="Helical" evidence="8">
    <location>
        <begin position="179"/>
        <end position="198"/>
    </location>
</feature>
<dbReference type="PANTHER" id="PTHR43848:SF2">
    <property type="entry name" value="PUTRESCINE TRANSPORT SYSTEM PERMEASE PROTEIN POTI"/>
    <property type="match status" value="1"/>
</dbReference>
<evidence type="ECO:0000256" key="5">
    <source>
        <dbReference type="ARBA" id="ARBA00022692"/>
    </source>
</evidence>
<dbReference type="EMBL" id="LSDA01000002">
    <property type="protein sequence ID" value="KXB61179.1"/>
    <property type="molecule type" value="Genomic_DNA"/>
</dbReference>
<feature type="transmembrane region" description="Helical" evidence="8">
    <location>
        <begin position="7"/>
        <end position="31"/>
    </location>
</feature>
<protein>
    <submittedName>
        <fullName evidence="10">Putative spermidine/putrescine ABC transporter, permease protein PotC</fullName>
    </submittedName>
</protein>
<feature type="domain" description="ABC transmembrane type-1" evidence="9">
    <location>
        <begin position="61"/>
        <end position="249"/>
    </location>
</feature>
<evidence type="ECO:0000256" key="6">
    <source>
        <dbReference type="ARBA" id="ARBA00022989"/>
    </source>
</evidence>
<dbReference type="PROSITE" id="PS50928">
    <property type="entry name" value="ABC_TM1"/>
    <property type="match status" value="1"/>
</dbReference>
<comment type="similarity">
    <text evidence="2">Belongs to the binding-protein-dependent transport system permease family. CysTW subfamily.</text>
</comment>
<sequence length="255" mass="28037">MKKVSKAAVIFLAVITVLNYLPIILTVVYSFNKSKLSSVWEGFSLDWYKMLLGDGDIKKALLNSIILAFLACVLALIIGVSAALAMRGKKLIFDDFISNFASLPIMIPEIILGMVFMAIFSYMNLPFGFVTMTIAHASFCVPYVFLIVRARLMGMDLSLEEAARDLGASEFETFRDVTLPYILPGIASGLLLSFAMSFDDVVISIFTTGPSVNTLAIKIYTKMKTGITPEINALATVILVITVLIIFISEKTRKD</sequence>
<evidence type="ECO:0000256" key="8">
    <source>
        <dbReference type="RuleBase" id="RU363032"/>
    </source>
</evidence>
<evidence type="ECO:0000256" key="3">
    <source>
        <dbReference type="ARBA" id="ARBA00022448"/>
    </source>
</evidence>
<keyword evidence="7 8" id="KW-0472">Membrane</keyword>
<accession>A0A134A0H2</accession>
<dbReference type="Proteomes" id="UP000070394">
    <property type="component" value="Unassembled WGS sequence"/>
</dbReference>
<keyword evidence="11" id="KW-1185">Reference proteome</keyword>
<dbReference type="STRING" id="467210.HMPREF1866_00120"/>
<comment type="caution">
    <text evidence="10">The sequence shown here is derived from an EMBL/GenBank/DDBJ whole genome shotgun (WGS) entry which is preliminary data.</text>
</comment>
<comment type="subcellular location">
    <subcellularLocation>
        <location evidence="1 8">Cell membrane</location>
        <topology evidence="1 8">Multi-pass membrane protein</topology>
    </subcellularLocation>
</comment>
<dbReference type="OrthoDB" id="9782004at2"/>